<comment type="caution">
    <text evidence="4">The sequence shown here is derived from an EMBL/GenBank/DDBJ whole genome shotgun (WGS) entry which is preliminary data.</text>
</comment>
<dbReference type="OrthoDB" id="2012659at2759"/>
<feature type="region of interest" description="Disordered" evidence="2">
    <location>
        <begin position="125"/>
        <end position="156"/>
    </location>
</feature>
<dbReference type="InterPro" id="IPR019734">
    <property type="entry name" value="TPR_rpt"/>
</dbReference>
<organism evidence="4 5">
    <name type="scientific">Adiantum capillus-veneris</name>
    <name type="common">Maidenhair fern</name>
    <dbReference type="NCBI Taxonomy" id="13818"/>
    <lineage>
        <taxon>Eukaryota</taxon>
        <taxon>Viridiplantae</taxon>
        <taxon>Streptophyta</taxon>
        <taxon>Embryophyta</taxon>
        <taxon>Tracheophyta</taxon>
        <taxon>Polypodiopsida</taxon>
        <taxon>Polypodiidae</taxon>
        <taxon>Polypodiales</taxon>
        <taxon>Pteridineae</taxon>
        <taxon>Pteridaceae</taxon>
        <taxon>Vittarioideae</taxon>
        <taxon>Adiantum</taxon>
    </lineage>
</organism>
<dbReference type="EMBL" id="JABFUD020000019">
    <property type="protein sequence ID" value="KAI5064799.1"/>
    <property type="molecule type" value="Genomic_DNA"/>
</dbReference>
<proteinExistence type="predicted"/>
<reference evidence="4" key="1">
    <citation type="submission" date="2021-01" db="EMBL/GenBank/DDBJ databases">
        <title>Adiantum capillus-veneris genome.</title>
        <authorList>
            <person name="Fang Y."/>
            <person name="Liao Q."/>
        </authorList>
    </citation>
    <scope>NUCLEOTIDE SEQUENCE</scope>
    <source>
        <strain evidence="4">H3</strain>
        <tissue evidence="4">Leaf</tissue>
    </source>
</reference>
<protein>
    <submittedName>
        <fullName evidence="4">Uncharacterized protein</fullName>
    </submittedName>
</protein>
<dbReference type="EMBL" id="JABFUD020000019">
    <property type="protein sequence ID" value="KAI5065520.1"/>
    <property type="molecule type" value="Genomic_DNA"/>
</dbReference>
<evidence type="ECO:0000313" key="4">
    <source>
        <dbReference type="EMBL" id="KAI5065520.1"/>
    </source>
</evidence>
<feature type="repeat" description="TPR" evidence="1">
    <location>
        <begin position="306"/>
        <end position="339"/>
    </location>
</feature>
<sequence length="417" mass="47180">MDTSFSTAKDLCLPKADQHPQILHRRVSHLSCNYPLSKPFALQARHNCPLKNSRDTASKPFKSWLWSSNGKKPTSNKLDKSPVGDVSKWAPFLLYRVLLLVGIGLGTRAPAIAAPPTSEVAIQKEVKKTTQNTAENRDVKSERAENVENSTAEKSLQADAESKGIACLGESFWEELDLSKGSIFTILKGILEGDPTNLDALACLAKNLVDSDDAPHALTVIEKLELLDPDEMEWKYLKGFTYDINGQFQQAKTIYEGILKLEPLSSKAIQGLMMAMDELGEIDEMIEVVDRTMTKARAENNILEARNIAMLVGQFYMMKGYLRDALDHYQEMLEEDKKDFRPYLCQGIIYSALGEKAKAEQQFKTYEKLCPKDYPERQYLDALMQKARQEGQKKFEEKQKEKYVRIPKAEKQIAVDK</sequence>
<gene>
    <name evidence="3" type="ORF">GOP47_0019494</name>
    <name evidence="4" type="ORF">GOP47_0020215</name>
</gene>
<evidence type="ECO:0000256" key="2">
    <source>
        <dbReference type="SAM" id="MobiDB-lite"/>
    </source>
</evidence>
<keyword evidence="5" id="KW-1185">Reference proteome</keyword>
<dbReference type="SUPFAM" id="SSF48452">
    <property type="entry name" value="TPR-like"/>
    <property type="match status" value="1"/>
</dbReference>
<feature type="region of interest" description="Disordered" evidence="2">
    <location>
        <begin position="62"/>
        <end position="81"/>
    </location>
</feature>
<evidence type="ECO:0000256" key="1">
    <source>
        <dbReference type="PROSITE-ProRule" id="PRU00339"/>
    </source>
</evidence>
<name>A0A9D4UD04_ADICA</name>
<feature type="compositionally biased region" description="Polar residues" evidence="2">
    <location>
        <begin position="65"/>
        <end position="76"/>
    </location>
</feature>
<keyword evidence="1" id="KW-0802">TPR repeat</keyword>
<accession>A0A9D4UD04</accession>
<dbReference type="AlphaFoldDB" id="A0A9D4UD04"/>
<dbReference type="Proteomes" id="UP000886520">
    <property type="component" value="Chromosome 19"/>
</dbReference>
<evidence type="ECO:0000313" key="5">
    <source>
        <dbReference type="Proteomes" id="UP000886520"/>
    </source>
</evidence>
<feature type="compositionally biased region" description="Basic and acidic residues" evidence="2">
    <location>
        <begin position="135"/>
        <end position="146"/>
    </location>
</feature>
<evidence type="ECO:0000313" key="3">
    <source>
        <dbReference type="EMBL" id="KAI5064799.1"/>
    </source>
</evidence>
<dbReference type="InterPro" id="IPR011990">
    <property type="entry name" value="TPR-like_helical_dom_sf"/>
</dbReference>
<dbReference type="Gene3D" id="1.25.40.10">
    <property type="entry name" value="Tetratricopeptide repeat domain"/>
    <property type="match status" value="2"/>
</dbReference>
<dbReference type="PROSITE" id="PS50005">
    <property type="entry name" value="TPR"/>
    <property type="match status" value="1"/>
</dbReference>